<feature type="transmembrane region" description="Helical" evidence="1">
    <location>
        <begin position="348"/>
        <end position="369"/>
    </location>
</feature>
<dbReference type="Proteomes" id="UP001154420">
    <property type="component" value="Unassembled WGS sequence"/>
</dbReference>
<comment type="caution">
    <text evidence="2">The sequence shown here is derived from an EMBL/GenBank/DDBJ whole genome shotgun (WGS) entry which is preliminary data.</text>
</comment>
<dbReference type="AlphaFoldDB" id="A0A9X5GQ04"/>
<name>A0A9X5GQ04_9FIRM</name>
<proteinExistence type="predicted"/>
<keyword evidence="1" id="KW-0812">Transmembrane</keyword>
<feature type="transmembrane region" description="Helical" evidence="1">
    <location>
        <begin position="106"/>
        <end position="125"/>
    </location>
</feature>
<protein>
    <recommendedName>
        <fullName evidence="4">Glucosyl transferase GtrII</fullName>
    </recommendedName>
</protein>
<keyword evidence="1" id="KW-1133">Transmembrane helix</keyword>
<sequence length="487" mass="55562">MQGKKYTEELIRVGINFSLLLVFWGGMLRKNFNSDTIYHMLSGDADIFSRIEVGRYVVAFFDYILLKLGVRVTDNLSISMLVAFFMFLGAMIVIQKTFSRWEPEELAGKIGYNFVLVLVFFNVLFAEVLMFGEYSIYFGLGYLLAAAGVKRYADRKYASMLLLFAMAVCTYQFTMIYAAILVTVYGCLEHDEKLSMEAVKRELIGIVAAMGMGAANYISIKILEKAGIVRAFGKHAGTGNIGKKALAMTESFIELHKNSLGILPNLWIPFLFTLGVTVLLIYSCVKRQVVKKLLFIVIAFVGSLLLLYVIPVLQETFSFPPRMAFCFYLVQGLLAVTAYVVCLDKVRWLLSLGCIGYMLVQLLFCDFVVTNRFVSNTLDEVYVSMMYQKVLKYEKETGTEVTKICVVKDAYAPDHYEEVNYGAHQINERVLGTTTISFIEHVTGRHFKKVKCDEEIYDQYFKDKDWNYLDLSEQLIFQGDTVYWCIF</sequence>
<evidence type="ECO:0000313" key="3">
    <source>
        <dbReference type="Proteomes" id="UP001154420"/>
    </source>
</evidence>
<feature type="transmembrane region" description="Helical" evidence="1">
    <location>
        <begin position="322"/>
        <end position="341"/>
    </location>
</feature>
<feature type="transmembrane region" description="Helical" evidence="1">
    <location>
        <begin position="13"/>
        <end position="32"/>
    </location>
</feature>
<dbReference type="EMBL" id="QZDT01000001">
    <property type="protein sequence ID" value="NBJ91328.1"/>
    <property type="molecule type" value="Genomic_DNA"/>
</dbReference>
<feature type="transmembrane region" description="Helical" evidence="1">
    <location>
        <begin position="266"/>
        <end position="285"/>
    </location>
</feature>
<feature type="transmembrane region" description="Helical" evidence="1">
    <location>
        <begin position="161"/>
        <end position="186"/>
    </location>
</feature>
<gene>
    <name evidence="2" type="ORF">D5281_01690</name>
</gene>
<evidence type="ECO:0000313" key="2">
    <source>
        <dbReference type="EMBL" id="NBJ91328.1"/>
    </source>
</evidence>
<accession>A0A9X5GQ04</accession>
<reference evidence="2" key="1">
    <citation type="submission" date="2018-09" db="EMBL/GenBank/DDBJ databases">
        <title>Murine metabolic-syndrome-specific gut microbial biobank.</title>
        <authorList>
            <person name="Liu C."/>
        </authorList>
    </citation>
    <scope>NUCLEOTIDE SEQUENCE</scope>
    <source>
        <strain evidence="2">D42-62</strain>
    </source>
</reference>
<evidence type="ECO:0008006" key="4">
    <source>
        <dbReference type="Google" id="ProtNLM"/>
    </source>
</evidence>
<organism evidence="2 3">
    <name type="scientific">Parablautia muri</name>
    <dbReference type="NCBI Taxonomy" id="2320879"/>
    <lineage>
        <taxon>Bacteria</taxon>
        <taxon>Bacillati</taxon>
        <taxon>Bacillota</taxon>
        <taxon>Clostridia</taxon>
        <taxon>Lachnospirales</taxon>
        <taxon>Lachnospiraceae</taxon>
        <taxon>Parablautia</taxon>
    </lineage>
</organism>
<feature type="transmembrane region" description="Helical" evidence="1">
    <location>
        <begin position="292"/>
        <end position="310"/>
    </location>
</feature>
<dbReference type="RefSeq" id="WP_160558400.1">
    <property type="nucleotide sequence ID" value="NZ_QZDT01000001.1"/>
</dbReference>
<keyword evidence="3" id="KW-1185">Reference proteome</keyword>
<feature type="transmembrane region" description="Helical" evidence="1">
    <location>
        <begin position="76"/>
        <end position="94"/>
    </location>
</feature>
<evidence type="ECO:0000256" key="1">
    <source>
        <dbReference type="SAM" id="Phobius"/>
    </source>
</evidence>
<dbReference type="OrthoDB" id="1993656at2"/>
<keyword evidence="1" id="KW-0472">Membrane</keyword>